<organism evidence="2 3">
    <name type="scientific">Dyella soli</name>
    <dbReference type="NCBI Taxonomy" id="522319"/>
    <lineage>
        <taxon>Bacteria</taxon>
        <taxon>Pseudomonadati</taxon>
        <taxon>Pseudomonadota</taxon>
        <taxon>Gammaproteobacteria</taxon>
        <taxon>Lysobacterales</taxon>
        <taxon>Rhodanobacteraceae</taxon>
        <taxon>Dyella</taxon>
    </lineage>
</organism>
<name>A0A4R0YTD7_9GAMM</name>
<evidence type="ECO:0000313" key="2">
    <source>
        <dbReference type="EMBL" id="TCI12635.1"/>
    </source>
</evidence>
<dbReference type="EMBL" id="SJTG01000001">
    <property type="protein sequence ID" value="TCI12635.1"/>
    <property type="molecule type" value="Genomic_DNA"/>
</dbReference>
<sequence>MRAARMIRSLLGFLVCSIATTQVHAAMRTDFESSALVSGTIVIATDGSVRRVSVDDPEAARPTLVKFVQDSAMKWHFDPVVPESGTDEKRYRMTVRLIAKKAANGNYDVVIRGVSFGDGTTTGEVRDNPENQQMPPRYPMSAIERNVTGTVYLVLHIDREGKVTDADAEQVNLNVFGPENTMEVWRKQFASGAVKAARQWTYRVPTTGPLASEDGWVIRTSIVYSIKELSEMNKKDFWQTYIPGPRIDVPWLHKYETQSGNGDTVDALPDYTVQTRGAGPRLRTPAPQGS</sequence>
<accession>A0A4R0YTD7</accession>
<proteinExistence type="predicted"/>
<reference evidence="2 3" key="1">
    <citation type="submission" date="2019-02" db="EMBL/GenBank/DDBJ databases">
        <title>Dyella amyloliquefaciens sp. nov., isolated from forest soil.</title>
        <authorList>
            <person name="Gao Z.-H."/>
            <person name="Qiu L.-H."/>
        </authorList>
    </citation>
    <scope>NUCLEOTIDE SEQUENCE [LARGE SCALE GENOMIC DNA]</scope>
    <source>
        <strain evidence="2 3">KACC 12747</strain>
    </source>
</reference>
<keyword evidence="1" id="KW-0732">Signal</keyword>
<dbReference type="Proteomes" id="UP000291822">
    <property type="component" value="Unassembled WGS sequence"/>
</dbReference>
<dbReference type="AlphaFoldDB" id="A0A4R0YTD7"/>
<evidence type="ECO:0000313" key="3">
    <source>
        <dbReference type="Proteomes" id="UP000291822"/>
    </source>
</evidence>
<evidence type="ECO:0000256" key="1">
    <source>
        <dbReference type="SAM" id="SignalP"/>
    </source>
</evidence>
<dbReference type="SUPFAM" id="SSF74653">
    <property type="entry name" value="TolA/TonB C-terminal domain"/>
    <property type="match status" value="1"/>
</dbReference>
<feature type="signal peptide" evidence="1">
    <location>
        <begin position="1"/>
        <end position="25"/>
    </location>
</feature>
<dbReference type="Gene3D" id="3.30.1150.10">
    <property type="match status" value="1"/>
</dbReference>
<comment type="caution">
    <text evidence="2">The sequence shown here is derived from an EMBL/GenBank/DDBJ whole genome shotgun (WGS) entry which is preliminary data.</text>
</comment>
<gene>
    <name evidence="2" type="ORF">EZM97_04615</name>
</gene>
<protein>
    <submittedName>
        <fullName evidence="2">Energy transducer TonB</fullName>
    </submittedName>
</protein>
<feature type="chain" id="PRO_5020794541" evidence="1">
    <location>
        <begin position="26"/>
        <end position="290"/>
    </location>
</feature>
<keyword evidence="3" id="KW-1185">Reference proteome</keyword>